<dbReference type="Proteomes" id="UP000004728">
    <property type="component" value="Unassembled WGS sequence"/>
</dbReference>
<evidence type="ECO:0000313" key="5">
    <source>
        <dbReference type="Proteomes" id="UP000004728"/>
    </source>
</evidence>
<dbReference type="STRING" id="983920.Y88_1706"/>
<dbReference type="PANTHER" id="PTHR43976">
    <property type="entry name" value="SHORT CHAIN DEHYDROGENASE"/>
    <property type="match status" value="1"/>
</dbReference>
<dbReference type="PRINTS" id="PR00080">
    <property type="entry name" value="SDRFAMILY"/>
</dbReference>
<evidence type="ECO:0000256" key="2">
    <source>
        <dbReference type="ARBA" id="ARBA00023002"/>
    </source>
</evidence>
<accession>F1Z3K3</accession>
<dbReference type="PRINTS" id="PR00081">
    <property type="entry name" value="GDHRDH"/>
</dbReference>
<dbReference type="AlphaFoldDB" id="F1Z3K3"/>
<dbReference type="EMBL" id="AEWJ01000008">
    <property type="protein sequence ID" value="EGD60818.1"/>
    <property type="molecule type" value="Genomic_DNA"/>
</dbReference>
<keyword evidence="5" id="KW-1185">Reference proteome</keyword>
<evidence type="ECO:0000313" key="4">
    <source>
        <dbReference type="EMBL" id="EGD60818.1"/>
    </source>
</evidence>
<dbReference type="PROSITE" id="PS00061">
    <property type="entry name" value="ADH_SHORT"/>
    <property type="match status" value="1"/>
</dbReference>
<dbReference type="GO" id="GO:0016491">
    <property type="term" value="F:oxidoreductase activity"/>
    <property type="evidence" value="ECO:0007669"/>
    <property type="project" value="UniProtKB-KW"/>
</dbReference>
<dbReference type="InterPro" id="IPR051911">
    <property type="entry name" value="SDR_oxidoreductase"/>
</dbReference>
<organism evidence="4 5">
    <name type="scientific">Novosphingobium nitrogenifigens DSM 19370</name>
    <dbReference type="NCBI Taxonomy" id="983920"/>
    <lineage>
        <taxon>Bacteria</taxon>
        <taxon>Pseudomonadati</taxon>
        <taxon>Pseudomonadota</taxon>
        <taxon>Alphaproteobacteria</taxon>
        <taxon>Sphingomonadales</taxon>
        <taxon>Sphingomonadaceae</taxon>
        <taxon>Novosphingobium</taxon>
    </lineage>
</organism>
<dbReference type="InterPro" id="IPR020904">
    <property type="entry name" value="Sc_DH/Rdtase_CS"/>
</dbReference>
<keyword evidence="2" id="KW-0560">Oxidoreductase</keyword>
<reference evidence="4 5" key="1">
    <citation type="journal article" date="2012" name="J. Bacteriol.">
        <title>Draft Genome Sequence of Novosphingobium nitrogenifigens Y88T.</title>
        <authorList>
            <person name="Strabala T.J."/>
            <person name="Macdonald L."/>
            <person name="Liu V."/>
            <person name="Smit A.M."/>
        </authorList>
    </citation>
    <scope>NUCLEOTIDE SEQUENCE [LARGE SCALE GENOMIC DNA]</scope>
    <source>
        <strain evidence="4 5">DSM 19370</strain>
    </source>
</reference>
<gene>
    <name evidence="4" type="ORF">Y88_1706</name>
</gene>
<proteinExistence type="inferred from homology"/>
<dbReference type="SUPFAM" id="SSF51735">
    <property type="entry name" value="NAD(P)-binding Rossmann-fold domains"/>
    <property type="match status" value="1"/>
</dbReference>
<dbReference type="InParanoid" id="F1Z3K3"/>
<dbReference type="Pfam" id="PF00106">
    <property type="entry name" value="adh_short"/>
    <property type="match status" value="1"/>
</dbReference>
<dbReference type="HOGENOM" id="CLU_010194_2_9_5"/>
<dbReference type="NCBIfam" id="NF004824">
    <property type="entry name" value="PRK06180.1"/>
    <property type="match status" value="1"/>
</dbReference>
<name>F1Z3K3_9SPHN</name>
<dbReference type="InterPro" id="IPR036291">
    <property type="entry name" value="NAD(P)-bd_dom_sf"/>
</dbReference>
<protein>
    <submittedName>
        <fullName evidence="4">Short-chain dehydrogenase/reductase SDR</fullName>
    </submittedName>
</protein>
<dbReference type="Gene3D" id="3.40.50.720">
    <property type="entry name" value="NAD(P)-binding Rossmann-like Domain"/>
    <property type="match status" value="1"/>
</dbReference>
<evidence type="ECO:0000256" key="3">
    <source>
        <dbReference type="RuleBase" id="RU000363"/>
    </source>
</evidence>
<dbReference type="PANTHER" id="PTHR43976:SF16">
    <property type="entry name" value="SHORT-CHAIN DEHYDROGENASE_REDUCTASE FAMILY PROTEIN"/>
    <property type="match status" value="1"/>
</dbReference>
<dbReference type="OrthoDB" id="9793825at2"/>
<sequence>MRTWFITGISGGLGQSLAQAALAQGDRVVGTSRSAEAAARFSALDPEQALGLAVDLRDEAAIAAAVAQAEKWSGGIDVLVNNAGYGMTGAIEETSAQAVEALFAINLFAPLALLRAALPAMRARHAGHVIFITSVSGLAPWAGTGIYGASKFALECIGRTLAQEVAPLGLRVTNVAPGGLRTAFAGAGLADAGETIPDYAATAHQARAILTAKAGDEPNDPDKAAQAILKVVSMAQPPRVLLLGADALHYAADELSTLAADFARAREITLSVGIDGESQ</sequence>
<dbReference type="RefSeq" id="WP_008068100.1">
    <property type="nucleotide sequence ID" value="NZ_AQWK01000012.1"/>
</dbReference>
<comment type="similarity">
    <text evidence="1 3">Belongs to the short-chain dehydrogenases/reductases (SDR) family.</text>
</comment>
<evidence type="ECO:0000256" key="1">
    <source>
        <dbReference type="ARBA" id="ARBA00006484"/>
    </source>
</evidence>
<comment type="caution">
    <text evidence="4">The sequence shown here is derived from an EMBL/GenBank/DDBJ whole genome shotgun (WGS) entry which is preliminary data.</text>
</comment>
<dbReference type="InterPro" id="IPR002347">
    <property type="entry name" value="SDR_fam"/>
</dbReference>
<dbReference type="eggNOG" id="COG1028">
    <property type="taxonomic scope" value="Bacteria"/>
</dbReference>